<keyword evidence="2" id="KW-0472">Membrane</keyword>
<keyword evidence="2" id="KW-0812">Transmembrane</keyword>
<dbReference type="Pfam" id="PF10708">
    <property type="entry name" value="DUF2510"/>
    <property type="match status" value="2"/>
</dbReference>
<gene>
    <name evidence="4" type="ORF">ABLG96_00980</name>
</gene>
<evidence type="ECO:0000313" key="4">
    <source>
        <dbReference type="EMBL" id="XCG63956.1"/>
    </source>
</evidence>
<protein>
    <submittedName>
        <fullName evidence="4">DUF2510 domain-containing protein</fullName>
    </submittedName>
</protein>
<feature type="domain" description="DUF2510" evidence="3">
    <location>
        <begin position="4"/>
        <end position="35"/>
    </location>
</feature>
<feature type="domain" description="DUF2510" evidence="3">
    <location>
        <begin position="61"/>
        <end position="91"/>
    </location>
</feature>
<feature type="region of interest" description="Disordered" evidence="1">
    <location>
        <begin position="1"/>
        <end position="35"/>
    </location>
</feature>
<organism evidence="4">
    <name type="scientific">Nakamurella sp. A5-74</name>
    <dbReference type="NCBI Taxonomy" id="3158264"/>
    <lineage>
        <taxon>Bacteria</taxon>
        <taxon>Bacillati</taxon>
        <taxon>Actinomycetota</taxon>
        <taxon>Actinomycetes</taxon>
        <taxon>Nakamurellales</taxon>
        <taxon>Nakamurellaceae</taxon>
        <taxon>Nakamurella</taxon>
    </lineage>
</organism>
<feature type="transmembrane region" description="Helical" evidence="2">
    <location>
        <begin position="111"/>
        <end position="138"/>
    </location>
</feature>
<dbReference type="AlphaFoldDB" id="A0AAU8DP77"/>
<dbReference type="EMBL" id="CP159218">
    <property type="protein sequence ID" value="XCG63956.1"/>
    <property type="molecule type" value="Genomic_DNA"/>
</dbReference>
<reference evidence="4" key="1">
    <citation type="submission" date="2024-05" db="EMBL/GenBank/DDBJ databases">
        <authorList>
            <person name="Cai S.Y."/>
            <person name="Jin L.M."/>
            <person name="Li H.R."/>
        </authorList>
    </citation>
    <scope>NUCLEOTIDE SEQUENCE</scope>
    <source>
        <strain evidence="4">A5-74</strain>
    </source>
</reference>
<accession>A0AAU8DP77</accession>
<evidence type="ECO:0000256" key="1">
    <source>
        <dbReference type="SAM" id="MobiDB-lite"/>
    </source>
</evidence>
<keyword evidence="2" id="KW-1133">Transmembrane helix</keyword>
<evidence type="ECO:0000259" key="3">
    <source>
        <dbReference type="Pfam" id="PF10708"/>
    </source>
</evidence>
<name>A0AAU8DP77_9ACTN</name>
<proteinExistence type="predicted"/>
<evidence type="ECO:0000256" key="2">
    <source>
        <dbReference type="SAM" id="Phobius"/>
    </source>
</evidence>
<dbReference type="InterPro" id="IPR018929">
    <property type="entry name" value="DUF2510"/>
</dbReference>
<feature type="transmembrane region" description="Helical" evidence="2">
    <location>
        <begin position="144"/>
        <end position="172"/>
    </location>
</feature>
<feature type="compositionally biased region" description="Basic and acidic residues" evidence="1">
    <location>
        <begin position="17"/>
        <end position="29"/>
    </location>
</feature>
<dbReference type="RefSeq" id="WP_353649571.1">
    <property type="nucleotide sequence ID" value="NZ_CP159218.1"/>
</dbReference>
<sequence>MTQAGWYPDPHNAAGRRYWDGDDWTERTDPPAAAPNLPAITVVELDKQSSAESTSAEYGSGWYPDPQQQGVQRYWDGTAWTQHTAPAVHQAAFGSSQQVVIVNNSQKSSGLAFILGLVFGPLGMLYATVPGAILMFLFMTIVGFIVGFATFGFGLAVFLPLSFVICGIWAAVSSNRKNVNPHIVMANNSYHH</sequence>